<gene>
    <name evidence="2" type="ORF">UNLARM2_0839</name>
</gene>
<sequence>MMYNFSTAIVVAVALFVLYPLLSKKFIGQTDYRSFVLVMLFFFLLGAGLFDILVNGMVAVYYTQMPKLLVLGIMYCVASYFVFWAYARLKSRVGIINTVVAAQGILIAFFSSLFFARGLLPKTFVAAAFIGIGLLLIIPKGKNTSEERDFKSVFAAVVGTLIWVFMWVGFYTLPVGSSAIGDFFWLAAFAFIAACPIMLAFMVKLRKKIAIFGSPRTAVATAVVGVSLGVGTSSFSFAFSASPVVSSMMLNFSVVAVPLLSVVVFKDRFYKSEILGLAIIVATAILYYLV</sequence>
<reference evidence="2 3" key="1">
    <citation type="journal article" date="2009" name="Genome Biol.">
        <title>Community-wide analysis of microbial genome sequence signatures.</title>
        <authorList>
            <person name="Dick G.J."/>
            <person name="Andersson A.F."/>
            <person name="Baker B.J."/>
            <person name="Simmons S.L."/>
            <person name="Thomas B.C."/>
            <person name="Yelton A.P."/>
            <person name="Banfield J.F."/>
        </authorList>
    </citation>
    <scope>NUCLEOTIDE SEQUENCE [LARGE SCALE GENOMIC DNA]</scope>
    <source>
        <strain evidence="2">ARMAN-2</strain>
    </source>
</reference>
<feature type="transmembrane region" description="Helical" evidence="1">
    <location>
        <begin position="217"/>
        <end position="239"/>
    </location>
</feature>
<reference evidence="2 3" key="2">
    <citation type="journal article" date="2010" name="Proc. Natl. Acad. Sci. U.S.A.">
        <title>Enigmatic, ultrasmall, uncultivated Archaea.</title>
        <authorList>
            <person name="Baker B.J."/>
            <person name="Comolli L.R."/>
            <person name="Dick G.J."/>
            <person name="Hauser L.J."/>
            <person name="Hyatt D."/>
            <person name="Dill B.D."/>
            <person name="Land M.L."/>
            <person name="Verberkmoes N.C."/>
            <person name="Hettich R.L."/>
            <person name="Banfield J.F."/>
        </authorList>
    </citation>
    <scope>NUCLEOTIDE SEQUENCE [LARGE SCALE GENOMIC DNA]</scope>
    <source>
        <strain evidence="2">ARMAN-2</strain>
    </source>
</reference>
<feature type="transmembrane region" description="Helical" evidence="1">
    <location>
        <begin position="94"/>
        <end position="113"/>
    </location>
</feature>
<proteinExistence type="predicted"/>
<accession>C7DIE7</accession>
<name>C7DIE7_MICA2</name>
<feature type="transmembrane region" description="Helical" evidence="1">
    <location>
        <begin position="6"/>
        <end position="22"/>
    </location>
</feature>
<feature type="transmembrane region" description="Helical" evidence="1">
    <location>
        <begin position="34"/>
        <end position="62"/>
    </location>
</feature>
<evidence type="ECO:0000256" key="1">
    <source>
        <dbReference type="SAM" id="Phobius"/>
    </source>
</evidence>
<feature type="transmembrane region" description="Helical" evidence="1">
    <location>
        <begin position="150"/>
        <end position="171"/>
    </location>
</feature>
<feature type="transmembrane region" description="Helical" evidence="1">
    <location>
        <begin position="119"/>
        <end position="138"/>
    </location>
</feature>
<keyword evidence="3" id="KW-1185">Reference proteome</keyword>
<dbReference type="EMBL" id="GG697241">
    <property type="protein sequence ID" value="EET89721.1"/>
    <property type="molecule type" value="Genomic_DNA"/>
</dbReference>
<keyword evidence="1" id="KW-1133">Transmembrane helix</keyword>
<protein>
    <recommendedName>
        <fullName evidence="4">EamA domain-containing protein</fullName>
    </recommendedName>
</protein>
<feature type="transmembrane region" description="Helical" evidence="1">
    <location>
        <begin position="68"/>
        <end position="87"/>
    </location>
</feature>
<feature type="transmembrane region" description="Helical" evidence="1">
    <location>
        <begin position="245"/>
        <end position="265"/>
    </location>
</feature>
<dbReference type="Proteomes" id="UP000332487">
    <property type="component" value="Unassembled WGS sequence"/>
</dbReference>
<dbReference type="SUPFAM" id="SSF103481">
    <property type="entry name" value="Multidrug resistance efflux transporter EmrE"/>
    <property type="match status" value="1"/>
</dbReference>
<keyword evidence="1" id="KW-0812">Transmembrane</keyword>
<evidence type="ECO:0008006" key="4">
    <source>
        <dbReference type="Google" id="ProtNLM"/>
    </source>
</evidence>
<dbReference type="InterPro" id="IPR037185">
    <property type="entry name" value="EmrE-like"/>
</dbReference>
<evidence type="ECO:0000313" key="2">
    <source>
        <dbReference type="EMBL" id="EET89721.1"/>
    </source>
</evidence>
<feature type="transmembrane region" description="Helical" evidence="1">
    <location>
        <begin position="272"/>
        <end position="289"/>
    </location>
</feature>
<keyword evidence="1" id="KW-0472">Membrane</keyword>
<feature type="transmembrane region" description="Helical" evidence="1">
    <location>
        <begin position="183"/>
        <end position="205"/>
    </location>
</feature>
<evidence type="ECO:0000313" key="3">
    <source>
        <dbReference type="Proteomes" id="UP000332487"/>
    </source>
</evidence>
<dbReference type="AlphaFoldDB" id="C7DIE7"/>
<organism evidence="2 3">
    <name type="scientific">Candidatus Micrarchaeum acidiphilum ARMAN-2</name>
    <dbReference type="NCBI Taxonomy" id="425595"/>
    <lineage>
        <taxon>Archaea</taxon>
        <taxon>Candidatus Micrarchaeota</taxon>
        <taxon>Candidatus Micrarchaeia</taxon>
        <taxon>Candidatus Micrarchaeales</taxon>
        <taxon>Candidatus Micrarchaeaceae</taxon>
        <taxon>Candidatus Micrarchaeum</taxon>
    </lineage>
</organism>